<evidence type="ECO:0000313" key="2">
    <source>
        <dbReference type="Proteomes" id="UP001162992"/>
    </source>
</evidence>
<organism evidence="1 2">
    <name type="scientific">Diphasiastrum complanatum</name>
    <name type="common">Issler's clubmoss</name>
    <name type="synonym">Lycopodium complanatum</name>
    <dbReference type="NCBI Taxonomy" id="34168"/>
    <lineage>
        <taxon>Eukaryota</taxon>
        <taxon>Viridiplantae</taxon>
        <taxon>Streptophyta</taxon>
        <taxon>Embryophyta</taxon>
        <taxon>Tracheophyta</taxon>
        <taxon>Lycopodiopsida</taxon>
        <taxon>Lycopodiales</taxon>
        <taxon>Lycopodiaceae</taxon>
        <taxon>Lycopodioideae</taxon>
        <taxon>Diphasiastrum</taxon>
    </lineage>
</organism>
<dbReference type="EMBL" id="CM055103">
    <property type="protein sequence ID" value="KAJ7535066.1"/>
    <property type="molecule type" value="Genomic_DNA"/>
</dbReference>
<gene>
    <name evidence="1" type="ORF">O6H91_12G017200</name>
</gene>
<proteinExistence type="predicted"/>
<sequence length="547" mass="62415">MSWYYKLANASIRLTALLLSVVLLLLLLPSSSMFIMIAATPLDDYVLKPDHHYSWHDTGGHVKGWFLDGAWEATVLNLTSQRWLSPEDVDCSIWTHHLLIVKPAALEHWRTMLFVIGDHTNLDLPPKQTDELLLLAASVAVRTKSLAMILYQIPNQPCHFKDDTAESQHSEDDLIAYTWAQFLKHPDRAEWLAQLPMTKAVVRAMDAAQSFCAQIFSLQVDSFVVVGASKRGWITWTAAAVDKRVVGIVPIVMDALSFRHNLHHFYKALGGWPFAFEPYVSFNITAQLDSLGFKQLVAIIDPIVYKERLTMPKLVVTTSNDEFFLLDDSSYFWNELEGEKYLLILSNTDHSLFTGLPKLLKAVKAFYLSIVSSFQNYKPALASFIQSSTNLKATSASLSSMTDRPRYWWSIDRDEGILRVMTADKPYRARLWYAYNGHWTKKRDFRWFCVESGSCGSTIVIKEICFQPIFFFYKNLRPVELEDALNTTLTYVARIPFPKEGYGAFYVELEFTGQFFLPYVLTTEAVIIPNTFPYKDCFGVGCRGTLV</sequence>
<evidence type="ECO:0000313" key="1">
    <source>
        <dbReference type="EMBL" id="KAJ7535066.1"/>
    </source>
</evidence>
<reference evidence="2" key="1">
    <citation type="journal article" date="2024" name="Proc. Natl. Acad. Sci. U.S.A.">
        <title>Extraordinary preservation of gene collinearity over three hundred million years revealed in homosporous lycophytes.</title>
        <authorList>
            <person name="Li C."/>
            <person name="Wickell D."/>
            <person name="Kuo L.Y."/>
            <person name="Chen X."/>
            <person name="Nie B."/>
            <person name="Liao X."/>
            <person name="Peng D."/>
            <person name="Ji J."/>
            <person name="Jenkins J."/>
            <person name="Williams M."/>
            <person name="Shu S."/>
            <person name="Plott C."/>
            <person name="Barry K."/>
            <person name="Rajasekar S."/>
            <person name="Grimwood J."/>
            <person name="Han X."/>
            <person name="Sun S."/>
            <person name="Hou Z."/>
            <person name="He W."/>
            <person name="Dai G."/>
            <person name="Sun C."/>
            <person name="Schmutz J."/>
            <person name="Leebens-Mack J.H."/>
            <person name="Li F.W."/>
            <person name="Wang L."/>
        </authorList>
    </citation>
    <scope>NUCLEOTIDE SEQUENCE [LARGE SCALE GENOMIC DNA]</scope>
    <source>
        <strain evidence="2">cv. PW_Plant_1</strain>
    </source>
</reference>
<comment type="caution">
    <text evidence="1">The sequence shown here is derived from an EMBL/GenBank/DDBJ whole genome shotgun (WGS) entry which is preliminary data.</text>
</comment>
<dbReference type="Proteomes" id="UP001162992">
    <property type="component" value="Chromosome 12"/>
</dbReference>
<protein>
    <submittedName>
        <fullName evidence="1">Uncharacterized protein</fullName>
    </submittedName>
</protein>
<accession>A0ACC2BZ85</accession>
<keyword evidence="2" id="KW-1185">Reference proteome</keyword>
<name>A0ACC2BZ85_DIPCM</name>